<gene>
    <name evidence="1" type="ORF">EC841_103417</name>
</gene>
<reference evidence="1 2" key="1">
    <citation type="submission" date="2019-03" db="EMBL/GenBank/DDBJ databases">
        <title>Genomic analyses of the natural microbiome of Caenorhabditis elegans.</title>
        <authorList>
            <person name="Samuel B."/>
        </authorList>
    </citation>
    <scope>NUCLEOTIDE SEQUENCE [LARGE SCALE GENOMIC DNA]</scope>
    <source>
        <strain evidence="1 2">JUb54</strain>
    </source>
</reference>
<dbReference type="EMBL" id="SLYQ01000003">
    <property type="protein sequence ID" value="TCQ74230.1"/>
    <property type="molecule type" value="Genomic_DNA"/>
</dbReference>
<proteinExistence type="predicted"/>
<dbReference type="Proteomes" id="UP000295263">
    <property type="component" value="Unassembled WGS sequence"/>
</dbReference>
<evidence type="ECO:0000313" key="1">
    <source>
        <dbReference type="EMBL" id="TCQ74230.1"/>
    </source>
</evidence>
<sequence>MKLVIYRTPVQSNRVNIFSGKVLIISWSMQLRMTKDIVLMRF</sequence>
<accession>A0ABD7QKM2</accession>
<protein>
    <submittedName>
        <fullName evidence="1">Uncharacterized protein</fullName>
    </submittedName>
</protein>
<evidence type="ECO:0000313" key="2">
    <source>
        <dbReference type="Proteomes" id="UP000295263"/>
    </source>
</evidence>
<comment type="caution">
    <text evidence="1">The sequence shown here is derived from an EMBL/GenBank/DDBJ whole genome shotgun (WGS) entry which is preliminary data.</text>
</comment>
<dbReference type="AlphaFoldDB" id="A0ABD7QKM2"/>
<name>A0ABD7QKM2_RAOOR</name>
<organism evidence="1 2">
    <name type="scientific">Raoultella ornithinolytica</name>
    <name type="common">Klebsiella ornithinolytica</name>
    <dbReference type="NCBI Taxonomy" id="54291"/>
    <lineage>
        <taxon>Bacteria</taxon>
        <taxon>Pseudomonadati</taxon>
        <taxon>Pseudomonadota</taxon>
        <taxon>Gammaproteobacteria</taxon>
        <taxon>Enterobacterales</taxon>
        <taxon>Enterobacteriaceae</taxon>
        <taxon>Klebsiella/Raoultella group</taxon>
        <taxon>Raoultella</taxon>
    </lineage>
</organism>